<protein>
    <submittedName>
        <fullName evidence="1">Uncharacterized protein</fullName>
    </submittedName>
</protein>
<evidence type="ECO:0000313" key="2">
    <source>
        <dbReference type="EMBL" id="SKB66312.1"/>
    </source>
</evidence>
<dbReference type="AlphaFoldDB" id="A0A0Q3L4D4"/>
<name>A0A0Q3L4D4_9HYPH</name>
<dbReference type="STRING" id="53254.SAMN05660750_01707"/>
<accession>A0A0Q3L4D4</accession>
<evidence type="ECO:0000313" key="3">
    <source>
        <dbReference type="Proteomes" id="UP000051562"/>
    </source>
</evidence>
<dbReference type="OrthoDB" id="8163204at2"/>
<keyword evidence="3" id="KW-1185">Reference proteome</keyword>
<dbReference type="Proteomes" id="UP000190130">
    <property type="component" value="Unassembled WGS sequence"/>
</dbReference>
<reference evidence="2 4" key="2">
    <citation type="submission" date="2017-02" db="EMBL/GenBank/DDBJ databases">
        <authorList>
            <person name="Peterson S.W."/>
        </authorList>
    </citation>
    <scope>NUCLEOTIDE SEQUENCE [LARGE SCALE GENOMIC DNA]</scope>
    <source>
        <strain evidence="2 4">DSM 9653</strain>
    </source>
</reference>
<dbReference type="Proteomes" id="UP000051562">
    <property type="component" value="Unassembled WGS sequence"/>
</dbReference>
<gene>
    <name evidence="1" type="ORF">ARD30_09215</name>
    <name evidence="2" type="ORF">SAMN05660750_01707</name>
</gene>
<evidence type="ECO:0000313" key="4">
    <source>
        <dbReference type="Proteomes" id="UP000190130"/>
    </source>
</evidence>
<sequence length="69" mass="7562">MDTTQAAKDRITQVLKKHLELAQEQLEMAEQGVLLSIEGAPEGVNLTKEALAIRVEQLQGALDRHLGRG</sequence>
<dbReference type="EMBL" id="LMAR01000018">
    <property type="protein sequence ID" value="KQK31644.1"/>
    <property type="molecule type" value="Genomic_DNA"/>
</dbReference>
<evidence type="ECO:0000313" key="1">
    <source>
        <dbReference type="EMBL" id="KQK31644.1"/>
    </source>
</evidence>
<organism evidence="1 3">
    <name type="scientific">Bosea thiooxidans</name>
    <dbReference type="NCBI Taxonomy" id="53254"/>
    <lineage>
        <taxon>Bacteria</taxon>
        <taxon>Pseudomonadati</taxon>
        <taxon>Pseudomonadota</taxon>
        <taxon>Alphaproteobacteria</taxon>
        <taxon>Hyphomicrobiales</taxon>
        <taxon>Boseaceae</taxon>
        <taxon>Bosea</taxon>
    </lineage>
</organism>
<proteinExistence type="predicted"/>
<reference evidence="1 3" key="1">
    <citation type="submission" date="2015-10" db="EMBL/GenBank/DDBJ databases">
        <title>Draft genome of Bosea thiooxidans.</title>
        <authorList>
            <person name="Wang X."/>
        </authorList>
    </citation>
    <scope>NUCLEOTIDE SEQUENCE [LARGE SCALE GENOMIC DNA]</scope>
    <source>
        <strain evidence="1 3">CGMCC 9174</strain>
    </source>
</reference>
<dbReference type="RefSeq" id="WP_055727072.1">
    <property type="nucleotide sequence ID" value="NZ_FUYX01000004.1"/>
</dbReference>
<dbReference type="EMBL" id="FUYX01000004">
    <property type="protein sequence ID" value="SKB66312.1"/>
    <property type="molecule type" value="Genomic_DNA"/>
</dbReference>